<keyword evidence="2" id="KW-1185">Reference proteome</keyword>
<name>A0ABR2Q843_9ROSI</name>
<organism evidence="1 2">
    <name type="scientific">Hibiscus sabdariffa</name>
    <name type="common">roselle</name>
    <dbReference type="NCBI Taxonomy" id="183260"/>
    <lineage>
        <taxon>Eukaryota</taxon>
        <taxon>Viridiplantae</taxon>
        <taxon>Streptophyta</taxon>
        <taxon>Embryophyta</taxon>
        <taxon>Tracheophyta</taxon>
        <taxon>Spermatophyta</taxon>
        <taxon>Magnoliopsida</taxon>
        <taxon>eudicotyledons</taxon>
        <taxon>Gunneridae</taxon>
        <taxon>Pentapetalae</taxon>
        <taxon>rosids</taxon>
        <taxon>malvids</taxon>
        <taxon>Malvales</taxon>
        <taxon>Malvaceae</taxon>
        <taxon>Malvoideae</taxon>
        <taxon>Hibiscus</taxon>
    </lineage>
</organism>
<evidence type="ECO:0000313" key="2">
    <source>
        <dbReference type="Proteomes" id="UP001396334"/>
    </source>
</evidence>
<dbReference type="EMBL" id="JBBPBN010000043">
    <property type="protein sequence ID" value="KAK8996843.1"/>
    <property type="molecule type" value="Genomic_DNA"/>
</dbReference>
<dbReference type="Proteomes" id="UP001396334">
    <property type="component" value="Unassembled WGS sequence"/>
</dbReference>
<gene>
    <name evidence="1" type="ORF">V6N11_020339</name>
</gene>
<reference evidence="1 2" key="1">
    <citation type="journal article" date="2024" name="G3 (Bethesda)">
        <title>Genome assembly of Hibiscus sabdariffa L. provides insights into metabolisms of medicinal natural products.</title>
        <authorList>
            <person name="Kim T."/>
        </authorList>
    </citation>
    <scope>NUCLEOTIDE SEQUENCE [LARGE SCALE GENOMIC DNA]</scope>
    <source>
        <strain evidence="1">TK-2024</strain>
        <tissue evidence="1">Old leaves</tissue>
    </source>
</reference>
<proteinExistence type="predicted"/>
<evidence type="ECO:0000313" key="1">
    <source>
        <dbReference type="EMBL" id="KAK8996843.1"/>
    </source>
</evidence>
<accession>A0ABR2Q843</accession>
<sequence>MVEQGGVEEIDHEVEGFTGRGNVVSKDIVKRGSTETHTVELQARVSRSWEQGIFSLFLSWPRLKSKGKKQASHLSSIQLPIAIIFTLKTVDRSFFYIQSQHTEALDLNAAEKFACNYVQEPFRK</sequence>
<protein>
    <submittedName>
        <fullName evidence="1">Uncharacterized protein</fullName>
    </submittedName>
</protein>
<comment type="caution">
    <text evidence="1">The sequence shown here is derived from an EMBL/GenBank/DDBJ whole genome shotgun (WGS) entry which is preliminary data.</text>
</comment>